<dbReference type="Pfam" id="PF07081">
    <property type="entry name" value="DUF1349"/>
    <property type="match status" value="1"/>
</dbReference>
<dbReference type="EMBL" id="KV417297">
    <property type="protein sequence ID" value="KZO94084.1"/>
    <property type="molecule type" value="Genomic_DNA"/>
</dbReference>
<protein>
    <submittedName>
        <fullName evidence="1">Uncharacterized protein</fullName>
    </submittedName>
</protein>
<sequence length="230" mass="24917">MAIIPLKPNDEYPFSAVPAAASATPTPTGGLVLIAQPETDWWHTPEPDPADRRTGVLYGLPIDGTKDWQCGVWIQGEWGTQYDQGTLMVIAGDDGDNVNFDWLKTGIELDGGKEWIGCVVASPWSDWSIAIAPQSTSTLNKDAYSVYIQITREGSTLTVRHAFALNPAPTDIPPASELLMMREVKAFNVDASGAQKSGAGSKWRIGPMTCGPKNAQGTKAHYEGFTFKYL</sequence>
<keyword evidence="2" id="KW-1185">Reference proteome</keyword>
<name>A0A167JYR0_CALVF</name>
<evidence type="ECO:0000313" key="1">
    <source>
        <dbReference type="EMBL" id="KZO94084.1"/>
    </source>
</evidence>
<dbReference type="Gene3D" id="2.60.120.200">
    <property type="match status" value="1"/>
</dbReference>
<dbReference type="InterPro" id="IPR009784">
    <property type="entry name" value="DUF1349"/>
</dbReference>
<reference evidence="1 2" key="1">
    <citation type="journal article" date="2016" name="Mol. Biol. Evol.">
        <title>Comparative Genomics of Early-Diverging Mushroom-Forming Fungi Provides Insights into the Origins of Lignocellulose Decay Capabilities.</title>
        <authorList>
            <person name="Nagy L.G."/>
            <person name="Riley R."/>
            <person name="Tritt A."/>
            <person name="Adam C."/>
            <person name="Daum C."/>
            <person name="Floudas D."/>
            <person name="Sun H."/>
            <person name="Yadav J.S."/>
            <person name="Pangilinan J."/>
            <person name="Larsson K.H."/>
            <person name="Matsuura K."/>
            <person name="Barry K."/>
            <person name="Labutti K."/>
            <person name="Kuo R."/>
            <person name="Ohm R.A."/>
            <person name="Bhattacharya S.S."/>
            <person name="Shirouzu T."/>
            <person name="Yoshinaga Y."/>
            <person name="Martin F.M."/>
            <person name="Grigoriev I.V."/>
            <person name="Hibbett D.S."/>
        </authorList>
    </citation>
    <scope>NUCLEOTIDE SEQUENCE [LARGE SCALE GENOMIC DNA]</scope>
    <source>
        <strain evidence="1 2">TUFC12733</strain>
    </source>
</reference>
<dbReference type="PANTHER" id="PTHR35332:SF2">
    <property type="entry name" value="REGULATION OF ENOLASE PROTEIN 1"/>
    <property type="match status" value="1"/>
</dbReference>
<gene>
    <name evidence="1" type="ORF">CALVIDRAFT_539458</name>
</gene>
<dbReference type="PANTHER" id="PTHR35332">
    <property type="entry name" value="REGULATION OF ENOLASE PROTEIN 1"/>
    <property type="match status" value="1"/>
</dbReference>
<evidence type="ECO:0000313" key="2">
    <source>
        <dbReference type="Proteomes" id="UP000076738"/>
    </source>
</evidence>
<dbReference type="OrthoDB" id="42525at2759"/>
<proteinExistence type="predicted"/>
<accession>A0A167JYR0</accession>
<dbReference type="Proteomes" id="UP000076738">
    <property type="component" value="Unassembled WGS sequence"/>
</dbReference>
<organism evidence="1 2">
    <name type="scientific">Calocera viscosa (strain TUFC12733)</name>
    <dbReference type="NCBI Taxonomy" id="1330018"/>
    <lineage>
        <taxon>Eukaryota</taxon>
        <taxon>Fungi</taxon>
        <taxon>Dikarya</taxon>
        <taxon>Basidiomycota</taxon>
        <taxon>Agaricomycotina</taxon>
        <taxon>Dacrymycetes</taxon>
        <taxon>Dacrymycetales</taxon>
        <taxon>Dacrymycetaceae</taxon>
        <taxon>Calocera</taxon>
    </lineage>
</organism>
<dbReference type="AlphaFoldDB" id="A0A167JYR0"/>